<evidence type="ECO:0000256" key="2">
    <source>
        <dbReference type="ARBA" id="ARBA00023127"/>
    </source>
</evidence>
<protein>
    <recommendedName>
        <fullName evidence="7">Cyclin-like domain-containing protein</fullName>
    </recommendedName>
</protein>
<dbReference type="SUPFAM" id="SSF47954">
    <property type="entry name" value="Cyclin-like"/>
    <property type="match status" value="2"/>
</dbReference>
<dbReference type="InterPro" id="IPR013763">
    <property type="entry name" value="Cyclin-like_dom"/>
</dbReference>
<organism evidence="8 9">
    <name type="scientific">Brassica cretica</name>
    <name type="common">Mustard</name>
    <dbReference type="NCBI Taxonomy" id="69181"/>
    <lineage>
        <taxon>Eukaryota</taxon>
        <taxon>Viridiplantae</taxon>
        <taxon>Streptophyta</taxon>
        <taxon>Embryophyta</taxon>
        <taxon>Tracheophyta</taxon>
        <taxon>Spermatophyta</taxon>
        <taxon>Magnoliopsida</taxon>
        <taxon>eudicotyledons</taxon>
        <taxon>Gunneridae</taxon>
        <taxon>Pentapetalae</taxon>
        <taxon>rosids</taxon>
        <taxon>malvids</taxon>
        <taxon>Brassicales</taxon>
        <taxon>Brassicaceae</taxon>
        <taxon>Brassiceae</taxon>
        <taxon>Brassica</taxon>
    </lineage>
</organism>
<dbReference type="AlphaFoldDB" id="A0A8S9QKS7"/>
<feature type="region of interest" description="Disordered" evidence="6">
    <location>
        <begin position="271"/>
        <end position="399"/>
    </location>
</feature>
<feature type="compositionally biased region" description="Basic and acidic residues" evidence="6">
    <location>
        <begin position="348"/>
        <end position="372"/>
    </location>
</feature>
<sequence>MAGVLAGECSYGESGVSSHSRNSHEKQDELSRWYFGRKEIEENSPSRLDGIDLKKETYLRKSYCTFLQDLGMRLKVPQVTIATAIIFCHRFFFRQSHAKNDRRTIATVCMFLAGKVEETPRPLNNVISVSYEIINKKDPGAAQKIKQKEVYEQQKELILNGEKIVLSTLGFDLNVLHPYKPLVEAIKKFKVAQNALAQVAWNFVNDGLRTSLCLQFQPHHIAAGAIFLAAKFLKVKLPSDGEKVWWQEFDVTPRQLEDVSNQMLELYEQNRVPASQGSEVESSVGGGSAHRPGSRNATSTDEHHVGSRQASARSSHEPSNSDNHGGSSKGGLDQNNGNGDVEAATVSVDHKEESPHHENQQVNKDNVREVPHNSRPLVEGAGKDNSERESGELPDYGAVHKSRNVETVVVAPIGQSPKDLKMLRDKVKAKREKAKKLLGERTMKKDLIDEDDFIERELEDVELAVEDENAKQKNVPKAENSDLMGTELGAVKNAEEGEMVNDVSQMMHSRKRKMGSPPENQSEGKRRLSSENGEQGHKTSRGSSSSHHGDREHRRHSTFGTLMMPNHVNMTFYMGSVQSLEPCSVARFNFGVKGSQQLIYSSDAILLLHQNRPEIHDLVHPLKSQKIGVQTIKFINVLNLKDPSPPVFCLRGGEASSVPSSSALVSGGCVCRARVKCSGGKGVGACDAFFWGLQFKVVDEISLRRSILSSF</sequence>
<keyword evidence="1" id="KW-0132">Cell division</keyword>
<dbReference type="InterPro" id="IPR043198">
    <property type="entry name" value="Cyclin/Ssn8"/>
</dbReference>
<comment type="caution">
    <text evidence="8">The sequence shown here is derived from an EMBL/GenBank/DDBJ whole genome shotgun (WGS) entry which is preliminary data.</text>
</comment>
<evidence type="ECO:0000256" key="1">
    <source>
        <dbReference type="ARBA" id="ARBA00022618"/>
    </source>
</evidence>
<evidence type="ECO:0000256" key="3">
    <source>
        <dbReference type="ARBA" id="ARBA00023306"/>
    </source>
</evidence>
<dbReference type="SMART" id="SM00385">
    <property type="entry name" value="CYCLIN"/>
    <property type="match status" value="2"/>
</dbReference>
<feature type="region of interest" description="Disordered" evidence="6">
    <location>
        <begin position="506"/>
        <end position="562"/>
    </location>
</feature>
<evidence type="ECO:0000256" key="5">
    <source>
        <dbReference type="RuleBase" id="RU000383"/>
    </source>
</evidence>
<dbReference type="Gene3D" id="1.10.472.10">
    <property type="entry name" value="Cyclin-like"/>
    <property type="match status" value="2"/>
</dbReference>
<gene>
    <name evidence="8" type="ORF">F2Q69_00023686</name>
</gene>
<dbReference type="PANTHER" id="PTHR10026">
    <property type="entry name" value="CYCLIN"/>
    <property type="match status" value="1"/>
</dbReference>
<comment type="similarity">
    <text evidence="4">Belongs to the cyclin family. Cyclin T subfamily.</text>
</comment>
<dbReference type="Proteomes" id="UP000712600">
    <property type="component" value="Unassembled WGS sequence"/>
</dbReference>
<evidence type="ECO:0000256" key="4">
    <source>
        <dbReference type="ARBA" id="ARBA00061204"/>
    </source>
</evidence>
<dbReference type="InterPro" id="IPR006671">
    <property type="entry name" value="Cyclin_N"/>
</dbReference>
<dbReference type="GO" id="GO:0016538">
    <property type="term" value="F:cyclin-dependent protein serine/threonine kinase regulator activity"/>
    <property type="evidence" value="ECO:0007669"/>
    <property type="project" value="InterPro"/>
</dbReference>
<dbReference type="FunFam" id="1.10.472.10:FF:000028">
    <property type="entry name" value="Cyclin-T1-5 like"/>
    <property type="match status" value="1"/>
</dbReference>
<evidence type="ECO:0000313" key="8">
    <source>
        <dbReference type="EMBL" id="KAF3541291.1"/>
    </source>
</evidence>
<evidence type="ECO:0000313" key="9">
    <source>
        <dbReference type="Proteomes" id="UP000712600"/>
    </source>
</evidence>
<dbReference type="EMBL" id="QGKX02001290">
    <property type="protein sequence ID" value="KAF3541291.1"/>
    <property type="molecule type" value="Genomic_DNA"/>
</dbReference>
<name>A0A8S9QKS7_BRACR</name>
<dbReference type="Pfam" id="PF00134">
    <property type="entry name" value="Cyclin_N"/>
    <property type="match status" value="1"/>
</dbReference>
<feature type="compositionally biased region" description="Basic and acidic residues" evidence="6">
    <location>
        <begin position="522"/>
        <end position="537"/>
    </location>
</feature>
<evidence type="ECO:0000256" key="6">
    <source>
        <dbReference type="SAM" id="MobiDB-lite"/>
    </source>
</evidence>
<feature type="compositionally biased region" description="Basic and acidic residues" evidence="6">
    <location>
        <begin position="381"/>
        <end position="391"/>
    </location>
</feature>
<dbReference type="GO" id="GO:0051301">
    <property type="term" value="P:cell division"/>
    <property type="evidence" value="ECO:0007669"/>
    <property type="project" value="UniProtKB-KW"/>
</dbReference>
<dbReference type="GO" id="GO:0006357">
    <property type="term" value="P:regulation of transcription by RNA polymerase II"/>
    <property type="evidence" value="ECO:0007669"/>
    <property type="project" value="InterPro"/>
</dbReference>
<feature type="compositionally biased region" description="Polar residues" evidence="6">
    <location>
        <begin position="308"/>
        <end position="326"/>
    </location>
</feature>
<accession>A0A8S9QKS7</accession>
<evidence type="ECO:0000259" key="7">
    <source>
        <dbReference type="SMART" id="SM00385"/>
    </source>
</evidence>
<feature type="region of interest" description="Disordered" evidence="6">
    <location>
        <begin position="1"/>
        <end position="25"/>
    </location>
</feature>
<dbReference type="InterPro" id="IPR036915">
    <property type="entry name" value="Cyclin-like_sf"/>
</dbReference>
<feature type="domain" description="Cyclin-like" evidence="7">
    <location>
        <begin position="180"/>
        <end position="265"/>
    </location>
</feature>
<dbReference type="CDD" id="cd20588">
    <property type="entry name" value="CYCLIN_AcCycT_rpt2"/>
    <property type="match status" value="1"/>
</dbReference>
<reference evidence="8" key="1">
    <citation type="submission" date="2019-12" db="EMBL/GenBank/DDBJ databases">
        <title>Genome sequencing and annotation of Brassica cretica.</title>
        <authorList>
            <person name="Studholme D.J."/>
            <person name="Sarris P."/>
        </authorList>
    </citation>
    <scope>NUCLEOTIDE SEQUENCE</scope>
    <source>
        <strain evidence="8">PFS-109/04</strain>
        <tissue evidence="8">Leaf</tissue>
    </source>
</reference>
<dbReference type="Pfam" id="PF21797">
    <property type="entry name" value="CycT2-like_C"/>
    <property type="match status" value="1"/>
</dbReference>
<feature type="domain" description="Cyclin-like" evidence="7">
    <location>
        <begin position="65"/>
        <end position="167"/>
    </location>
</feature>
<dbReference type="CDD" id="cd20587">
    <property type="entry name" value="CYCLIN_AcCycT_rpt1"/>
    <property type="match status" value="1"/>
</dbReference>
<keyword evidence="3" id="KW-0131">Cell cycle</keyword>
<dbReference type="FunFam" id="1.10.472.10:FF:000026">
    <property type="entry name" value="Cyclin-T1-5 like"/>
    <property type="match status" value="1"/>
</dbReference>
<keyword evidence="2 5" id="KW-0195">Cyclin</keyword>
<proteinExistence type="inferred from homology"/>